<dbReference type="GO" id="GO:0000731">
    <property type="term" value="P:DNA synthesis involved in DNA repair"/>
    <property type="evidence" value="ECO:0007669"/>
    <property type="project" value="TreeGrafter"/>
</dbReference>
<dbReference type="InterPro" id="IPR027417">
    <property type="entry name" value="P-loop_NTPase"/>
</dbReference>
<dbReference type="SUPFAM" id="SSF48019">
    <property type="entry name" value="post-AAA+ oligomerization domain-like"/>
    <property type="match status" value="1"/>
</dbReference>
<keyword evidence="2" id="KW-0235">DNA replication</keyword>
<dbReference type="InterPro" id="IPR032423">
    <property type="entry name" value="AAA_assoc_2"/>
</dbReference>
<dbReference type="InterPro" id="IPR021886">
    <property type="entry name" value="MgsA_C"/>
</dbReference>
<evidence type="ECO:0000259" key="6">
    <source>
        <dbReference type="SMART" id="SM00382"/>
    </source>
</evidence>
<evidence type="ECO:0000256" key="5">
    <source>
        <dbReference type="SAM" id="MobiDB-lite"/>
    </source>
</evidence>
<accession>A0A160VBX9</accession>
<dbReference type="InterPro" id="IPR051314">
    <property type="entry name" value="AAA_ATPase_RarA/MGS1/WRNIP1"/>
</dbReference>
<dbReference type="Pfam" id="PF12002">
    <property type="entry name" value="MgsA_C"/>
    <property type="match status" value="1"/>
</dbReference>
<dbReference type="FunFam" id="1.20.272.10:FF:000001">
    <property type="entry name" value="Putative AAA family ATPase"/>
    <property type="match status" value="1"/>
</dbReference>
<protein>
    <submittedName>
        <fullName evidence="7">ATPase, AAA family</fullName>
    </submittedName>
</protein>
<dbReference type="PANTHER" id="PTHR13779">
    <property type="entry name" value="WERNER HELICASE-INTERACTING PROTEIN 1 FAMILY MEMBER"/>
    <property type="match status" value="1"/>
</dbReference>
<dbReference type="Gene3D" id="1.20.272.10">
    <property type="match status" value="1"/>
</dbReference>
<reference evidence="7" key="1">
    <citation type="submission" date="2015-10" db="EMBL/GenBank/DDBJ databases">
        <authorList>
            <person name="Gilbert D.G."/>
        </authorList>
    </citation>
    <scope>NUCLEOTIDE SEQUENCE</scope>
</reference>
<name>A0A160VBX9_9ZZZZ</name>
<dbReference type="SUPFAM" id="SSF52540">
    <property type="entry name" value="P-loop containing nucleoside triphosphate hydrolases"/>
    <property type="match status" value="1"/>
</dbReference>
<dbReference type="Gene3D" id="3.40.50.300">
    <property type="entry name" value="P-loop containing nucleotide triphosphate hydrolases"/>
    <property type="match status" value="1"/>
</dbReference>
<dbReference type="FunFam" id="3.40.50.300:FF:000137">
    <property type="entry name" value="Replication-associated recombination protein A"/>
    <property type="match status" value="1"/>
</dbReference>
<gene>
    <name evidence="7" type="ORF">MGWOODY_Clf157</name>
</gene>
<dbReference type="FunFam" id="1.10.8.60:FF:000029">
    <property type="entry name" value="Replication-associated recombination protein A"/>
    <property type="match status" value="1"/>
</dbReference>
<evidence type="ECO:0000256" key="2">
    <source>
        <dbReference type="ARBA" id="ARBA00022705"/>
    </source>
</evidence>
<dbReference type="GO" id="GO:0017116">
    <property type="term" value="F:single-stranded DNA helicase activity"/>
    <property type="evidence" value="ECO:0007669"/>
    <property type="project" value="TreeGrafter"/>
</dbReference>
<feature type="compositionally biased region" description="Basic and acidic residues" evidence="5">
    <location>
        <begin position="7"/>
        <end position="24"/>
    </location>
</feature>
<dbReference type="GO" id="GO:0008047">
    <property type="term" value="F:enzyme activator activity"/>
    <property type="evidence" value="ECO:0007669"/>
    <property type="project" value="TreeGrafter"/>
</dbReference>
<dbReference type="GO" id="GO:0006261">
    <property type="term" value="P:DNA-templated DNA replication"/>
    <property type="evidence" value="ECO:0007669"/>
    <property type="project" value="TreeGrafter"/>
</dbReference>
<dbReference type="CDD" id="cd18139">
    <property type="entry name" value="HLD_clamp_RarA"/>
    <property type="match status" value="1"/>
</dbReference>
<dbReference type="GO" id="GO:0003677">
    <property type="term" value="F:DNA binding"/>
    <property type="evidence" value="ECO:0007669"/>
    <property type="project" value="InterPro"/>
</dbReference>
<dbReference type="SMART" id="SM00382">
    <property type="entry name" value="AAA"/>
    <property type="match status" value="1"/>
</dbReference>
<dbReference type="InterPro" id="IPR008824">
    <property type="entry name" value="RuvB-like_N"/>
</dbReference>
<sequence>MSSSESLFEHGRKAQAERDAPLAERMRPSTFDEFVGQDQIVDPDRVLLRSIAAGRLPSIILWGPPGTGKTTLARLVASSTQSDFQPVSAVTSGVADLRRIVAEAKDRKGMHQQSTILFVDEIHRFNKAQQDVILPHVEDGTITFIGATTENPSFEVIAPLLSRCRVFALQSLEPAQMASIVNRALADQMRGLGPLNASLGEDALDHLVNISNGDARIALNALETAAYSFTPDAEGKRQIDLETIADALQRRSPMYDKTGESHYDTISAFIKSVRGSSPDGALYWLARMIESGEDPLFIARRLVILASEDIGLAEPQALSVAIAAQQAVHFLGMPEGRIPLAEATVYLATAPKSNSVYAGLNQAMRDGREQANEPVPLHLRNAVTGMMKDMGYGKDYKYSHDFEGHFEEQEYLPPSLKGRRYYQPSEEGAELEIGQRLKRWWGGQAKYDDGQAQYDQNV</sequence>
<dbReference type="Pfam" id="PF16193">
    <property type="entry name" value="AAA_assoc_2"/>
    <property type="match status" value="1"/>
</dbReference>
<feature type="region of interest" description="Disordered" evidence="5">
    <location>
        <begin position="1"/>
        <end position="24"/>
    </location>
</feature>
<dbReference type="Gene3D" id="1.10.8.60">
    <property type="match status" value="1"/>
</dbReference>
<evidence type="ECO:0000256" key="4">
    <source>
        <dbReference type="ARBA" id="ARBA00022840"/>
    </source>
</evidence>
<comment type="similarity">
    <text evidence="1">Belongs to the AAA ATPase family. RarA/MGS1/WRNIP1 subfamily.</text>
</comment>
<dbReference type="Gene3D" id="1.10.3710.10">
    <property type="entry name" value="DNA polymerase III clamp loader subunits, C-terminal domain"/>
    <property type="match status" value="1"/>
</dbReference>
<keyword evidence="4" id="KW-0067">ATP-binding</keyword>
<dbReference type="Pfam" id="PF05496">
    <property type="entry name" value="RuvB_N"/>
    <property type="match status" value="1"/>
</dbReference>
<proteinExistence type="inferred from homology"/>
<dbReference type="InterPro" id="IPR008921">
    <property type="entry name" value="DNA_pol3_clamp-load_cplx_C"/>
</dbReference>
<evidence type="ECO:0000256" key="3">
    <source>
        <dbReference type="ARBA" id="ARBA00022741"/>
    </source>
</evidence>
<dbReference type="AlphaFoldDB" id="A0A160VBX9"/>
<evidence type="ECO:0000256" key="1">
    <source>
        <dbReference type="ARBA" id="ARBA00008959"/>
    </source>
</evidence>
<dbReference type="InterPro" id="IPR003593">
    <property type="entry name" value="AAA+_ATPase"/>
</dbReference>
<dbReference type="PANTHER" id="PTHR13779:SF7">
    <property type="entry name" value="ATPASE WRNIP1"/>
    <property type="match status" value="1"/>
</dbReference>
<dbReference type="GO" id="GO:0006310">
    <property type="term" value="P:DNA recombination"/>
    <property type="evidence" value="ECO:0007669"/>
    <property type="project" value="InterPro"/>
</dbReference>
<feature type="domain" description="AAA+ ATPase" evidence="6">
    <location>
        <begin position="55"/>
        <end position="172"/>
    </location>
</feature>
<keyword evidence="3" id="KW-0547">Nucleotide-binding</keyword>
<dbReference type="GO" id="GO:0005524">
    <property type="term" value="F:ATP binding"/>
    <property type="evidence" value="ECO:0007669"/>
    <property type="project" value="UniProtKB-KW"/>
</dbReference>
<organism evidence="7">
    <name type="scientific">hydrothermal vent metagenome</name>
    <dbReference type="NCBI Taxonomy" id="652676"/>
    <lineage>
        <taxon>unclassified sequences</taxon>
        <taxon>metagenomes</taxon>
        <taxon>ecological metagenomes</taxon>
    </lineage>
</organism>
<dbReference type="EMBL" id="FAXA01000476">
    <property type="protein sequence ID" value="CUV03791.1"/>
    <property type="molecule type" value="Genomic_DNA"/>
</dbReference>
<dbReference type="GO" id="GO:0009378">
    <property type="term" value="F:four-way junction helicase activity"/>
    <property type="evidence" value="ECO:0007669"/>
    <property type="project" value="InterPro"/>
</dbReference>
<dbReference type="CDD" id="cd00009">
    <property type="entry name" value="AAA"/>
    <property type="match status" value="1"/>
</dbReference>
<evidence type="ECO:0000313" key="7">
    <source>
        <dbReference type="EMBL" id="CUV03791.1"/>
    </source>
</evidence>